<keyword evidence="7" id="KW-1185">Reference proteome</keyword>
<evidence type="ECO:0000313" key="7">
    <source>
        <dbReference type="Proteomes" id="UP000035930"/>
    </source>
</evidence>
<dbReference type="InterPro" id="IPR001646">
    <property type="entry name" value="5peptide_repeat"/>
</dbReference>
<evidence type="ECO:0000313" key="5">
    <source>
        <dbReference type="EMBL" id="NIY57363.1"/>
    </source>
</evidence>
<reference evidence="7" key="1">
    <citation type="submission" date="2015-02" db="EMBL/GenBank/DDBJ databases">
        <title>Complete genome sequence of Francisella noatunensis subsp. orientalis FNO190 isolated from farm-raised Nile tilapia in Brazil.</title>
        <authorList>
            <person name="Figueiredo H.C.P."/>
            <person name="Leal C.A.G."/>
            <person name="Pereira F.L."/>
            <person name="Soares S.C."/>
            <person name="Goncalves L.A."/>
            <person name="Dorella F.A."/>
            <person name="Carvalho A.F."/>
            <person name="Azevedo V.A.C."/>
        </authorList>
    </citation>
    <scope>NUCLEOTIDE SEQUENCE [LARGE SCALE GENOMIC DNA]</scope>
    <source>
        <strain evidence="7">FNO190</strain>
    </source>
</reference>
<accession>A0AAP7FVH4</accession>
<dbReference type="AlphaFoldDB" id="A0AAP7FVH4"/>
<sequence length="232" mass="26308">MSDDKKKKRPLDDYDASIPSIDHKGKYGAEPPLYNVPLGPNMVDEILEGPVELCSVNNFVYDKLWTKPAYDLLLDKVKKLNKDWQDKTIDTIDHQNTDFTNLNAQDCAIVSNKYTGANFGNAKFTKTKIHGGEFKSCQFENNSFTNAEIGQANFDNCTFTNVEFDGTNIKDVEFKNCTFSKCSFLGTQLHTSDFYDCNTLECIFNSEIGTKVIYLILRFQRVNLIKASLAQL</sequence>
<dbReference type="InterPro" id="IPR052949">
    <property type="entry name" value="PA_immunity-related"/>
</dbReference>
<reference evidence="6" key="3">
    <citation type="journal article" date="2020" name="Int. J. Syst. Evol. Microbiol.">
        <title>Reclassification of Francisella noatunensis subsp. orientalis Ottem et al. 2009 as Francisella orientalis sp. nov., Francisella noatunensis subsp. chilensis subsp. nov. and emended description of Francisella noatunensis.</title>
        <authorList>
            <person name="Ramirez-Paredes J.G."/>
            <person name="Larsson P."/>
            <person name="Thompson K.D."/>
            <person name="Penman D.J."/>
            <person name="Busse H.J."/>
            <person name="Ohrman C."/>
            <person name="Sjodin A."/>
            <person name="Soto E."/>
            <person name="Richards R.H."/>
            <person name="Adams A."/>
            <person name="Colquhoun D.J."/>
        </authorList>
    </citation>
    <scope>NUCLEOTIDE SEQUENCE</scope>
    <source>
        <strain evidence="6">LADL-07285A</strain>
    </source>
</reference>
<evidence type="ECO:0000313" key="2">
    <source>
        <dbReference type="EMBL" id="AKN89385.1"/>
    </source>
</evidence>
<dbReference type="EMBL" id="CP011923">
    <property type="protein sequence ID" value="AKN89385.1"/>
    <property type="molecule type" value="Genomic_DNA"/>
</dbReference>
<dbReference type="SUPFAM" id="SSF141571">
    <property type="entry name" value="Pentapeptide repeat-like"/>
    <property type="match status" value="1"/>
</dbReference>
<dbReference type="RefSeq" id="WP_014714570.1">
    <property type="nucleotide sequence ID" value="NZ_CP011923.2"/>
</dbReference>
<dbReference type="PANTHER" id="PTHR42999:SF1">
    <property type="entry name" value="PENTAPEPTIDE REPEAT-CONTAINING PROTEIN"/>
    <property type="match status" value="1"/>
</dbReference>
<dbReference type="EMBL" id="QPQM01000025">
    <property type="protein sequence ID" value="NIY57363.1"/>
    <property type="molecule type" value="Genomic_DNA"/>
</dbReference>
<dbReference type="EMBL" id="QPQM01000026">
    <property type="protein sequence ID" value="NIY57364.1"/>
    <property type="molecule type" value="Genomic_DNA"/>
</dbReference>
<name>A0AAP7FVH4_9GAMM</name>
<gene>
    <name evidence="3" type="ORF">CHQ83_02945</name>
    <name evidence="4" type="ORF">CHQ83_05800</name>
    <name evidence="5" type="ORF">CHQ83_09525</name>
    <name evidence="6" type="ORF">CHQ83_09530</name>
    <name evidence="1" type="ORF">FNO190_1084</name>
    <name evidence="2" type="ORF">FNO190_1820</name>
</gene>
<reference evidence="1" key="2">
    <citation type="submission" date="2017-08" db="EMBL/GenBank/DDBJ databases">
        <title>Complete Genome Sequence of Francisella noatunensis subsp. orientalis strain FNO190.</title>
        <authorList>
            <person name="Pereira F.L."/>
            <person name="Goncalves L.A."/>
            <person name="Guilherme T.C."/>
            <person name="Soares S.C."/>
            <person name="Dorella F.A."/>
            <person name="Carvalho A.F."/>
            <person name="Leibowitz M.P."/>
            <person name="Leal C.A.G."/>
            <person name="Azevedo V.A.C."/>
            <person name="Figueiredo H.C.P."/>
        </authorList>
    </citation>
    <scope>NUCLEOTIDE SEQUENCE</scope>
    <source>
        <strain evidence="1">FNO190</strain>
    </source>
</reference>
<evidence type="ECO:0000313" key="3">
    <source>
        <dbReference type="EMBL" id="NIY56352.1"/>
    </source>
</evidence>
<dbReference type="EMBL" id="QPQM01000014">
    <property type="protein sequence ID" value="NIY56795.1"/>
    <property type="molecule type" value="Genomic_DNA"/>
</dbReference>
<evidence type="ECO:0000313" key="8">
    <source>
        <dbReference type="Proteomes" id="UP000774689"/>
    </source>
</evidence>
<dbReference type="EMBL" id="CP011923">
    <property type="protein sequence ID" value="AKN88787.1"/>
    <property type="molecule type" value="Genomic_DNA"/>
</dbReference>
<dbReference type="Pfam" id="PF13599">
    <property type="entry name" value="Pentapeptide_4"/>
    <property type="match status" value="1"/>
</dbReference>
<dbReference type="GeneID" id="45433900"/>
<dbReference type="Proteomes" id="UP000774689">
    <property type="component" value="Unassembled WGS sequence"/>
</dbReference>
<proteinExistence type="predicted"/>
<evidence type="ECO:0000313" key="4">
    <source>
        <dbReference type="EMBL" id="NIY56795.1"/>
    </source>
</evidence>
<dbReference type="PANTHER" id="PTHR42999">
    <property type="entry name" value="ANTIBIOTIC RESISTANCE PROTEIN MCBG"/>
    <property type="match status" value="1"/>
</dbReference>
<protein>
    <recommendedName>
        <fullName evidence="9">Pentapeptide repeat-containing protein</fullName>
    </recommendedName>
</protein>
<evidence type="ECO:0000313" key="1">
    <source>
        <dbReference type="EMBL" id="AKN88787.1"/>
    </source>
</evidence>
<evidence type="ECO:0008006" key="9">
    <source>
        <dbReference type="Google" id="ProtNLM"/>
    </source>
</evidence>
<dbReference type="EMBL" id="QPQM01000006">
    <property type="protein sequence ID" value="NIY56352.1"/>
    <property type="molecule type" value="Genomic_DNA"/>
</dbReference>
<evidence type="ECO:0000313" key="6">
    <source>
        <dbReference type="EMBL" id="NIY57364.1"/>
    </source>
</evidence>
<organism evidence="6 8">
    <name type="scientific">Francisella orientalis</name>
    <dbReference type="NCBI Taxonomy" id="299583"/>
    <lineage>
        <taxon>Bacteria</taxon>
        <taxon>Pseudomonadati</taxon>
        <taxon>Pseudomonadota</taxon>
        <taxon>Gammaproteobacteria</taxon>
        <taxon>Thiotrichales</taxon>
        <taxon>Francisellaceae</taxon>
        <taxon>Francisella</taxon>
    </lineage>
</organism>
<dbReference type="Gene3D" id="2.160.20.80">
    <property type="entry name" value="E3 ubiquitin-protein ligase SopA"/>
    <property type="match status" value="1"/>
</dbReference>
<dbReference type="Proteomes" id="UP000035930">
    <property type="component" value="Chromosome"/>
</dbReference>